<keyword evidence="8 10" id="KW-0472">Membrane</keyword>
<keyword evidence="13" id="KW-1185">Reference proteome</keyword>
<sequence>MLTRRTSPAPSFHRLPPRGRSDFDPPLDTANRNYRKPRSTAALSNPLYDAHSDCAEPPSLAADCYASAGCGSGAGEIRRAPVSGQSESAQSSGTRFGGGHWSSRNRSAPKARRCASTQNQNPYGEEEAVLIQSSDGVYLNEDGESWCYGTEAADNDEDEAVALLGSAGKAIPFAKRRTKAVGAGSNWKILAGITLLAAVIRLFRISQPTSVVYVYPAVIDLGFMGKLAAFDEVHFGGFASKYIRGKFFMDVHPPLGKLLIALAGKLAGFDGDFDFKEIGKDYLKTQVPYVPMRLIPAIAGILLVPVGYLTVRRSGFSTAASVLAATALLFGAHPMTSEAPNGLTTQSRHILLDSPMVLFIALATLMWTNFYRSRSRRVCGL</sequence>
<evidence type="ECO:0000259" key="11">
    <source>
        <dbReference type="Pfam" id="PF02366"/>
    </source>
</evidence>
<evidence type="ECO:0000313" key="12">
    <source>
        <dbReference type="EMBL" id="KAG5456707.1"/>
    </source>
</evidence>
<evidence type="ECO:0000256" key="5">
    <source>
        <dbReference type="ARBA" id="ARBA00022679"/>
    </source>
</evidence>
<feature type="transmembrane region" description="Helical" evidence="10">
    <location>
        <begin position="290"/>
        <end position="309"/>
    </location>
</feature>
<evidence type="ECO:0000256" key="8">
    <source>
        <dbReference type="ARBA" id="ARBA00023136"/>
    </source>
</evidence>
<dbReference type="GO" id="GO:0005783">
    <property type="term" value="C:endoplasmic reticulum"/>
    <property type="evidence" value="ECO:0007669"/>
    <property type="project" value="TreeGrafter"/>
</dbReference>
<feature type="region of interest" description="Disordered" evidence="9">
    <location>
        <begin position="81"/>
        <end position="121"/>
    </location>
</feature>
<dbReference type="GO" id="GO:0016020">
    <property type="term" value="C:membrane"/>
    <property type="evidence" value="ECO:0007669"/>
    <property type="project" value="InterPro"/>
</dbReference>
<protein>
    <submittedName>
        <fullName evidence="12">Dolichyl-phosphate-mannose-protein mannosyltransferase-domain-containing protein</fullName>
    </submittedName>
</protein>
<keyword evidence="7 10" id="KW-1133">Transmembrane helix</keyword>
<reference evidence="12 13" key="1">
    <citation type="journal article" name="Sci. Rep.">
        <title>Genome-scale phylogenetic analyses confirm Olpidium as the closest living zoosporic fungus to the non-flagellated, terrestrial fungi.</title>
        <authorList>
            <person name="Chang Y."/>
            <person name="Rochon D."/>
            <person name="Sekimoto S."/>
            <person name="Wang Y."/>
            <person name="Chovatia M."/>
            <person name="Sandor L."/>
            <person name="Salamov A."/>
            <person name="Grigoriev I.V."/>
            <person name="Stajich J.E."/>
            <person name="Spatafora J.W."/>
        </authorList>
    </citation>
    <scope>NUCLEOTIDE SEQUENCE [LARGE SCALE GENOMIC DNA]</scope>
    <source>
        <strain evidence="12">S191</strain>
    </source>
</reference>
<evidence type="ECO:0000256" key="4">
    <source>
        <dbReference type="ARBA" id="ARBA00022676"/>
    </source>
</evidence>
<dbReference type="UniPathway" id="UPA00378"/>
<evidence type="ECO:0000256" key="3">
    <source>
        <dbReference type="ARBA" id="ARBA00007222"/>
    </source>
</evidence>
<evidence type="ECO:0000256" key="1">
    <source>
        <dbReference type="ARBA" id="ARBA00004127"/>
    </source>
</evidence>
<comment type="similarity">
    <text evidence="3">Belongs to the glycosyltransferase 39 family.</text>
</comment>
<dbReference type="Proteomes" id="UP000673691">
    <property type="component" value="Unassembled WGS sequence"/>
</dbReference>
<evidence type="ECO:0000256" key="2">
    <source>
        <dbReference type="ARBA" id="ARBA00004922"/>
    </source>
</evidence>
<organism evidence="12 13">
    <name type="scientific">Olpidium bornovanus</name>
    <dbReference type="NCBI Taxonomy" id="278681"/>
    <lineage>
        <taxon>Eukaryota</taxon>
        <taxon>Fungi</taxon>
        <taxon>Fungi incertae sedis</taxon>
        <taxon>Olpidiomycota</taxon>
        <taxon>Olpidiomycotina</taxon>
        <taxon>Olpidiomycetes</taxon>
        <taxon>Olpidiales</taxon>
        <taxon>Olpidiaceae</taxon>
        <taxon>Olpidium</taxon>
    </lineage>
</organism>
<evidence type="ECO:0000256" key="9">
    <source>
        <dbReference type="SAM" id="MobiDB-lite"/>
    </source>
</evidence>
<comment type="pathway">
    <text evidence="2">Protein modification; protein glycosylation.</text>
</comment>
<comment type="subcellular location">
    <subcellularLocation>
        <location evidence="1">Endomembrane system</location>
        <topology evidence="1">Multi-pass membrane protein</topology>
    </subcellularLocation>
</comment>
<feature type="region of interest" description="Disordered" evidence="9">
    <location>
        <begin position="1"/>
        <end position="41"/>
    </location>
</feature>
<feature type="compositionally biased region" description="Polar residues" evidence="9">
    <location>
        <begin position="83"/>
        <end position="94"/>
    </location>
</feature>
<evidence type="ECO:0000256" key="6">
    <source>
        <dbReference type="ARBA" id="ARBA00022692"/>
    </source>
</evidence>
<dbReference type="EMBL" id="JAEFCI010011295">
    <property type="protein sequence ID" value="KAG5456707.1"/>
    <property type="molecule type" value="Genomic_DNA"/>
</dbReference>
<feature type="transmembrane region" description="Helical" evidence="10">
    <location>
        <begin position="316"/>
        <end position="335"/>
    </location>
</feature>
<keyword evidence="5" id="KW-0808">Transferase</keyword>
<name>A0A8H7ZPH5_9FUNG</name>
<dbReference type="AlphaFoldDB" id="A0A8H7ZPH5"/>
<feature type="transmembrane region" description="Helical" evidence="10">
    <location>
        <begin position="185"/>
        <end position="203"/>
    </location>
</feature>
<dbReference type="OrthoDB" id="292747at2759"/>
<evidence type="ECO:0000256" key="7">
    <source>
        <dbReference type="ARBA" id="ARBA00022989"/>
    </source>
</evidence>
<evidence type="ECO:0000313" key="13">
    <source>
        <dbReference type="Proteomes" id="UP000673691"/>
    </source>
</evidence>
<feature type="domain" description="ArnT-like N-terminal" evidence="11">
    <location>
        <begin position="224"/>
        <end position="374"/>
    </location>
</feature>
<gene>
    <name evidence="12" type="ORF">BJ554DRAFT_3473</name>
</gene>
<keyword evidence="6 10" id="KW-0812">Transmembrane</keyword>
<dbReference type="PANTHER" id="PTHR10050">
    <property type="entry name" value="DOLICHYL-PHOSPHATE-MANNOSE--PROTEIN MANNOSYLTRANSFERASE"/>
    <property type="match status" value="1"/>
</dbReference>
<dbReference type="PANTHER" id="PTHR10050:SF50">
    <property type="entry name" value="DOLICHYL-PHOSPHATE-MANNOSE--PROTEIN MANNOSYLTRANSFERASE 1-RELATED"/>
    <property type="match status" value="1"/>
</dbReference>
<keyword evidence="4 12" id="KW-0328">Glycosyltransferase</keyword>
<feature type="transmembrane region" description="Helical" evidence="10">
    <location>
        <begin position="355"/>
        <end position="371"/>
    </location>
</feature>
<proteinExistence type="inferred from homology"/>
<accession>A0A8H7ZPH5</accession>
<dbReference type="Pfam" id="PF02366">
    <property type="entry name" value="PMT"/>
    <property type="match status" value="1"/>
</dbReference>
<dbReference type="GO" id="GO:0004169">
    <property type="term" value="F:dolichyl-phosphate-mannose-protein mannosyltransferase activity"/>
    <property type="evidence" value="ECO:0007669"/>
    <property type="project" value="TreeGrafter"/>
</dbReference>
<dbReference type="InterPro" id="IPR003342">
    <property type="entry name" value="ArnT-like_N"/>
</dbReference>
<comment type="caution">
    <text evidence="12">The sequence shown here is derived from an EMBL/GenBank/DDBJ whole genome shotgun (WGS) entry which is preliminary data.</text>
</comment>
<dbReference type="InterPro" id="IPR027005">
    <property type="entry name" value="PMT-like"/>
</dbReference>
<evidence type="ECO:0000256" key="10">
    <source>
        <dbReference type="SAM" id="Phobius"/>
    </source>
</evidence>